<dbReference type="EMBL" id="CP019343">
    <property type="protein sequence ID" value="ARN76073.1"/>
    <property type="molecule type" value="Genomic_DNA"/>
</dbReference>
<evidence type="ECO:0000259" key="4">
    <source>
        <dbReference type="Pfam" id="PF01103"/>
    </source>
</evidence>
<dbReference type="AlphaFoldDB" id="A0A1X9NQH0"/>
<sequence length="433" mass="48466">MSLKLLAVIPVLLASTLASAYNLNIDINELKDDDDDSVVLAIPYAFYNENTEVAAAVAVTTSGVYQPQTAMVFNAFYSSNDSSSVFFAFVDYQVPFLERLFIDGQVMYANWGETESYQDGNPDFNNERAGSNDSDKNNFILADGTDLHMRMYLKYLLPIGDGAGKPIHTFATQGGLLIEGYEAGGRAWNPLTSGRTTVELEPFYRDQNFNDEFDNDYDNITSGLKLALKYDNTDWYINPSYGSKQTLSFARDWGAQDASPTFSAVQFSYSKYIPLALGDNIRQRTLALNFWTSDVPTWNSSHTDNEGNEVFHRAPLFEGSTLGGIDRQRGFGTNRFHDRAAINYSAEYRVTPEWNPAPDIPLINVLPIPWWQWIGFIEVGRVAPSYSMSELHRDMKVTVGAGFRVMLSDLVLRVDAAGSEEGGEVQMFFGHTY</sequence>
<protein>
    <recommendedName>
        <fullName evidence="4">Bacterial surface antigen (D15) domain-containing protein</fullName>
    </recommendedName>
</protein>
<keyword evidence="2" id="KW-0472">Membrane</keyword>
<name>A0A1X9NQH0_9GAMM</name>
<reference evidence="5 6" key="1">
    <citation type="submission" date="2016-11" db="EMBL/GenBank/DDBJ databases">
        <title>Trade-off between light-utilization and light-protection in marine flavobacteria.</title>
        <authorList>
            <person name="Kumagai Y."/>
        </authorList>
    </citation>
    <scope>NUCLEOTIDE SEQUENCE [LARGE SCALE GENOMIC DNA]</scope>
    <source>
        <strain evidence="5 6">NBRC 107125</strain>
    </source>
</reference>
<organism evidence="5 6">
    <name type="scientific">Oceanicoccus sagamiensis</name>
    <dbReference type="NCBI Taxonomy" id="716816"/>
    <lineage>
        <taxon>Bacteria</taxon>
        <taxon>Pseudomonadati</taxon>
        <taxon>Pseudomonadota</taxon>
        <taxon>Gammaproteobacteria</taxon>
        <taxon>Cellvibrionales</taxon>
        <taxon>Spongiibacteraceae</taxon>
        <taxon>Oceanicoccus</taxon>
    </lineage>
</organism>
<evidence type="ECO:0000256" key="2">
    <source>
        <dbReference type="ARBA" id="ARBA00023136"/>
    </source>
</evidence>
<proteinExistence type="predicted"/>
<evidence type="ECO:0000256" key="3">
    <source>
        <dbReference type="SAM" id="SignalP"/>
    </source>
</evidence>
<comment type="subcellular location">
    <subcellularLocation>
        <location evidence="1">Membrane</location>
    </subcellularLocation>
</comment>
<dbReference type="RefSeq" id="WP_085760275.1">
    <property type="nucleotide sequence ID" value="NZ_CP019343.1"/>
</dbReference>
<dbReference type="InterPro" id="IPR000184">
    <property type="entry name" value="Bac_surfAg_D15"/>
</dbReference>
<dbReference type="STRING" id="716816.BST96_19420"/>
<dbReference type="Pfam" id="PF01103">
    <property type="entry name" value="Omp85"/>
    <property type="match status" value="1"/>
</dbReference>
<feature type="signal peptide" evidence="3">
    <location>
        <begin position="1"/>
        <end position="20"/>
    </location>
</feature>
<evidence type="ECO:0000256" key="1">
    <source>
        <dbReference type="ARBA" id="ARBA00004370"/>
    </source>
</evidence>
<dbReference type="GO" id="GO:0019867">
    <property type="term" value="C:outer membrane"/>
    <property type="evidence" value="ECO:0007669"/>
    <property type="project" value="InterPro"/>
</dbReference>
<gene>
    <name evidence="5" type="ORF">BST96_19420</name>
</gene>
<accession>A0A1X9NQH0</accession>
<dbReference type="Proteomes" id="UP000193450">
    <property type="component" value="Chromosome"/>
</dbReference>
<dbReference type="KEGG" id="osg:BST96_19420"/>
<dbReference type="Gene3D" id="2.40.160.50">
    <property type="entry name" value="membrane protein fhac: a member of the omp85/tpsb transporter family"/>
    <property type="match status" value="1"/>
</dbReference>
<feature type="domain" description="Bacterial surface antigen (D15)" evidence="4">
    <location>
        <begin position="206"/>
        <end position="350"/>
    </location>
</feature>
<keyword evidence="6" id="KW-1185">Reference proteome</keyword>
<feature type="chain" id="PRO_5012237083" description="Bacterial surface antigen (D15) domain-containing protein" evidence="3">
    <location>
        <begin position="21"/>
        <end position="433"/>
    </location>
</feature>
<evidence type="ECO:0000313" key="6">
    <source>
        <dbReference type="Proteomes" id="UP000193450"/>
    </source>
</evidence>
<dbReference type="OrthoDB" id="6189026at2"/>
<evidence type="ECO:0000313" key="5">
    <source>
        <dbReference type="EMBL" id="ARN76073.1"/>
    </source>
</evidence>
<keyword evidence="3" id="KW-0732">Signal</keyword>